<dbReference type="AlphaFoldDB" id="D7BM82"/>
<dbReference type="Proteomes" id="UP000000376">
    <property type="component" value="Chromosome"/>
</dbReference>
<evidence type="ECO:0000256" key="1">
    <source>
        <dbReference type="ARBA" id="ARBA00023236"/>
    </source>
</evidence>
<proteinExistence type="predicted"/>
<dbReference type="EMBL" id="CP002045">
    <property type="protein sequence ID" value="ADH92031.1"/>
    <property type="molecule type" value="Genomic_DNA"/>
</dbReference>
<dbReference type="STRING" id="644284.Arch_0273"/>
<gene>
    <name evidence="3" type="ordered locus">Arch_0273</name>
</gene>
<dbReference type="Pfam" id="PF13304">
    <property type="entry name" value="AAA_21"/>
    <property type="match status" value="1"/>
</dbReference>
<dbReference type="GO" id="GO:0005524">
    <property type="term" value="F:ATP binding"/>
    <property type="evidence" value="ECO:0007669"/>
    <property type="project" value="InterPro"/>
</dbReference>
<dbReference type="GO" id="GO:0006302">
    <property type="term" value="P:double-strand break repair"/>
    <property type="evidence" value="ECO:0007669"/>
    <property type="project" value="TreeGrafter"/>
</dbReference>
<dbReference type="Gene3D" id="3.40.50.300">
    <property type="entry name" value="P-loop containing nucleotide triphosphate hydrolases"/>
    <property type="match status" value="1"/>
</dbReference>
<reference evidence="3 4" key="1">
    <citation type="journal article" date="2010" name="Stand. Genomic Sci.">
        <title>Complete genome sequence of Arcanobacterium haemolyticum type strain (11018).</title>
        <authorList>
            <person name="Yasawong M."/>
            <person name="Teshima H."/>
            <person name="Lapidus A."/>
            <person name="Nolan M."/>
            <person name="Lucas S."/>
            <person name="Glavina Del Rio T."/>
            <person name="Tice H."/>
            <person name="Cheng J."/>
            <person name="Bruce D."/>
            <person name="Detter C."/>
            <person name="Tapia R."/>
            <person name="Han C."/>
            <person name="Goodwin L."/>
            <person name="Pitluck S."/>
            <person name="Liolios K."/>
            <person name="Ivanova N."/>
            <person name="Mavromatis K."/>
            <person name="Mikhailova N."/>
            <person name="Pati A."/>
            <person name="Chen A."/>
            <person name="Palaniappan K."/>
            <person name="Land M."/>
            <person name="Hauser L."/>
            <person name="Chang Y."/>
            <person name="Jeffries C."/>
            <person name="Rohde M."/>
            <person name="Sikorski J."/>
            <person name="Pukall R."/>
            <person name="Goker M."/>
            <person name="Woyke T."/>
            <person name="Bristow J."/>
            <person name="Eisen J."/>
            <person name="Markowitz V."/>
            <person name="Hugenholtz P."/>
            <person name="Kyrpides N."/>
            <person name="Klenk H."/>
        </authorList>
    </citation>
    <scope>NUCLEOTIDE SEQUENCE [LARGE SCALE GENOMIC DNA]</scope>
    <source>
        <strain evidence="4">ATCC 9345 / DSM 20595 / CCUG 17215 / LMG 16163 / NBRC 15585 / NCTC 8452 / 11018</strain>
    </source>
</reference>
<feature type="domain" description="ATPase AAA-type core" evidence="2">
    <location>
        <begin position="26"/>
        <end position="321"/>
    </location>
</feature>
<dbReference type="PANTHER" id="PTHR32182:SF22">
    <property type="entry name" value="ATP-DEPENDENT ENDONUCLEASE, OLD FAMILY-RELATED"/>
    <property type="match status" value="1"/>
</dbReference>
<dbReference type="eggNOG" id="COG4637">
    <property type="taxonomic scope" value="Bacteria"/>
</dbReference>
<dbReference type="KEGG" id="ahe:Arch_0273"/>
<dbReference type="InterPro" id="IPR003959">
    <property type="entry name" value="ATPase_AAA_core"/>
</dbReference>
<keyword evidence="1" id="KW-0742">SOS response</keyword>
<dbReference type="InterPro" id="IPR027417">
    <property type="entry name" value="P-loop_NTPase"/>
</dbReference>
<organism evidence="3 4">
    <name type="scientific">Arcanobacterium haemolyticum (strain ATCC 9345 / DSM 20595 / CCM 5947 / CCUG 17215 / LMG 16163 / NBRC 15585 / NCTC 8452 / 11018)</name>
    <dbReference type="NCBI Taxonomy" id="644284"/>
    <lineage>
        <taxon>Bacteria</taxon>
        <taxon>Bacillati</taxon>
        <taxon>Actinomycetota</taxon>
        <taxon>Actinomycetes</taxon>
        <taxon>Actinomycetales</taxon>
        <taxon>Actinomycetaceae</taxon>
        <taxon>Arcanobacterium</taxon>
    </lineage>
</organism>
<dbReference type="SUPFAM" id="SSF52540">
    <property type="entry name" value="P-loop containing nucleoside triphosphate hydrolases"/>
    <property type="match status" value="1"/>
</dbReference>
<evidence type="ECO:0000259" key="2">
    <source>
        <dbReference type="Pfam" id="PF13304"/>
    </source>
</evidence>
<dbReference type="RefSeq" id="WP_013169529.1">
    <property type="nucleotide sequence ID" value="NC_014218.1"/>
</dbReference>
<dbReference type="PANTHER" id="PTHR32182">
    <property type="entry name" value="DNA REPLICATION AND REPAIR PROTEIN RECF"/>
    <property type="match status" value="1"/>
</dbReference>
<dbReference type="InterPro" id="IPR014555">
    <property type="entry name" value="RecF-like"/>
</dbReference>
<dbReference type="GO" id="GO:0016887">
    <property type="term" value="F:ATP hydrolysis activity"/>
    <property type="evidence" value="ECO:0007669"/>
    <property type="project" value="InterPro"/>
</dbReference>
<evidence type="ECO:0000313" key="3">
    <source>
        <dbReference type="EMBL" id="ADH92031.1"/>
    </source>
</evidence>
<dbReference type="PIRSF" id="PIRSF029347">
    <property type="entry name" value="RecF"/>
    <property type="match status" value="1"/>
</dbReference>
<dbReference type="GO" id="GO:0000731">
    <property type="term" value="P:DNA synthesis involved in DNA repair"/>
    <property type="evidence" value="ECO:0007669"/>
    <property type="project" value="TreeGrafter"/>
</dbReference>
<keyword evidence="4" id="KW-1185">Reference proteome</keyword>
<keyword evidence="1" id="KW-0227">DNA damage</keyword>
<dbReference type="HOGENOM" id="CLU_035814_3_1_11"/>
<accession>D7BM82</accession>
<dbReference type="OrthoDB" id="104167at2"/>
<protein>
    <recommendedName>
        <fullName evidence="2">ATPase AAA-type core domain-containing protein</fullName>
    </recommendedName>
</protein>
<dbReference type="GO" id="GO:0009432">
    <property type="term" value="P:SOS response"/>
    <property type="evidence" value="ECO:0007669"/>
    <property type="project" value="UniProtKB-KW"/>
</dbReference>
<sequence length="382" mass="42888">MRISQVRVKNWRNFRDIEFSLDRRLFIVGANATGKSNLLDVFRFLKDIATPGGGLTNAVERRGGLKTIRNLNTRNYNKGQIEIAVKLQDGEDVWSYTLAIIKEQAGLMRPIVVHEIVKHNDITLLERPNTADDRDPELLTQTHLEQIASNSEFRNVAQLFANANYFNPSPQNIRYSERGMRRVSANGDGLIAEMNDTRQRDRDSRLNKIQQALAIAVPEFQSLDLEVDASGQPHLVAGFKHWRAQPAKQRESEFSDGTVRLIALLWAVLSQPKSDGTLLLEEPEISLNREIVKRLPSMLASAQRGKNMQVVMTTHSPDLLDDEGLDPSEVLVLTVGDQYTEARKLSECDREMKLLQAGFSTSDVVSTLINPSIGSEINGFVV</sequence>
<evidence type="ECO:0000313" key="4">
    <source>
        <dbReference type="Proteomes" id="UP000000376"/>
    </source>
</evidence>
<name>D7BM82_ARCHD</name>